<keyword evidence="8" id="KW-0997">Cell inner membrane</keyword>
<accession>A0ABQ5YJG1</accession>
<comment type="subcellular location">
    <subcellularLocation>
        <location evidence="8">Cell inner membrane</location>
        <topology evidence="8">Multi-pass membrane protein</topology>
    </subcellularLocation>
    <subcellularLocation>
        <location evidence="1">Cell membrane</location>
        <topology evidence="1">Multi-pass membrane protein</topology>
    </subcellularLocation>
</comment>
<evidence type="ECO:0000259" key="9">
    <source>
        <dbReference type="PROSITE" id="PS50850"/>
    </source>
</evidence>
<dbReference type="Gene3D" id="1.20.1720.10">
    <property type="entry name" value="Multidrug resistance protein D"/>
    <property type="match status" value="1"/>
</dbReference>
<dbReference type="InterPro" id="IPR036259">
    <property type="entry name" value="MFS_trans_sf"/>
</dbReference>
<feature type="transmembrane region" description="Helical" evidence="8">
    <location>
        <begin position="314"/>
        <end position="339"/>
    </location>
</feature>
<dbReference type="Pfam" id="PF07690">
    <property type="entry name" value="MFS_1"/>
    <property type="match status" value="1"/>
</dbReference>
<dbReference type="PANTHER" id="PTHR23502">
    <property type="entry name" value="MAJOR FACILITATOR SUPERFAMILY"/>
    <property type="match status" value="1"/>
</dbReference>
<comment type="caution">
    <text evidence="10">The sequence shown here is derived from an EMBL/GenBank/DDBJ whole genome shotgun (WGS) entry which is preliminary data.</text>
</comment>
<dbReference type="CDD" id="cd17320">
    <property type="entry name" value="MFS_MdfA_MDR_like"/>
    <property type="match status" value="1"/>
</dbReference>
<feature type="transmembrane region" description="Helical" evidence="8">
    <location>
        <begin position="137"/>
        <end position="161"/>
    </location>
</feature>
<feature type="transmembrane region" description="Helical" evidence="8">
    <location>
        <begin position="351"/>
        <end position="369"/>
    </location>
</feature>
<evidence type="ECO:0000256" key="4">
    <source>
        <dbReference type="ARBA" id="ARBA00022475"/>
    </source>
</evidence>
<feature type="transmembrane region" description="Helical" evidence="8">
    <location>
        <begin position="104"/>
        <end position="125"/>
    </location>
</feature>
<evidence type="ECO:0000256" key="6">
    <source>
        <dbReference type="ARBA" id="ARBA00022989"/>
    </source>
</evidence>
<evidence type="ECO:0000313" key="10">
    <source>
        <dbReference type="EMBL" id="GLR13426.1"/>
    </source>
</evidence>
<keyword evidence="6 8" id="KW-1133">Transmembrane helix</keyword>
<dbReference type="InterPro" id="IPR004812">
    <property type="entry name" value="Efflux_drug-R_Bcr/CmlA"/>
</dbReference>
<reference evidence="11" key="1">
    <citation type="journal article" date="2019" name="Int. J. Syst. Evol. Microbiol.">
        <title>The Global Catalogue of Microorganisms (GCM) 10K type strain sequencing project: providing services to taxonomists for standard genome sequencing and annotation.</title>
        <authorList>
            <consortium name="The Broad Institute Genomics Platform"/>
            <consortium name="The Broad Institute Genome Sequencing Center for Infectious Disease"/>
            <person name="Wu L."/>
            <person name="Ma J."/>
        </authorList>
    </citation>
    <scope>NUCLEOTIDE SEQUENCE [LARGE SCALE GENOMIC DNA]</scope>
    <source>
        <strain evidence="11">NBRC 110044</strain>
    </source>
</reference>
<dbReference type="RefSeq" id="WP_284196528.1">
    <property type="nucleotide sequence ID" value="NZ_BSOG01000002.1"/>
</dbReference>
<feature type="transmembrane region" description="Helical" evidence="8">
    <location>
        <begin position="167"/>
        <end position="187"/>
    </location>
</feature>
<evidence type="ECO:0000256" key="7">
    <source>
        <dbReference type="ARBA" id="ARBA00023136"/>
    </source>
</evidence>
<keyword evidence="11" id="KW-1185">Reference proteome</keyword>
<dbReference type="SUPFAM" id="SSF103473">
    <property type="entry name" value="MFS general substrate transporter"/>
    <property type="match status" value="1"/>
</dbReference>
<proteinExistence type="inferred from homology"/>
<dbReference type="EMBL" id="BSOG01000002">
    <property type="protein sequence ID" value="GLR13426.1"/>
    <property type="molecule type" value="Genomic_DNA"/>
</dbReference>
<dbReference type="PRINTS" id="PR01035">
    <property type="entry name" value="TCRTETA"/>
</dbReference>
<name>A0ABQ5YJG1_9NEIS</name>
<evidence type="ECO:0000256" key="2">
    <source>
        <dbReference type="ARBA" id="ARBA00006236"/>
    </source>
</evidence>
<feature type="domain" description="Major facilitator superfamily (MFS) profile" evidence="9">
    <location>
        <begin position="13"/>
        <end position="398"/>
    </location>
</feature>
<evidence type="ECO:0000256" key="1">
    <source>
        <dbReference type="ARBA" id="ARBA00004651"/>
    </source>
</evidence>
<evidence type="ECO:0000256" key="3">
    <source>
        <dbReference type="ARBA" id="ARBA00022448"/>
    </source>
</evidence>
<dbReference type="InterPro" id="IPR020846">
    <property type="entry name" value="MFS_dom"/>
</dbReference>
<dbReference type="PANTHER" id="PTHR23502:SF132">
    <property type="entry name" value="POLYAMINE TRANSPORTER 2-RELATED"/>
    <property type="match status" value="1"/>
</dbReference>
<comment type="similarity">
    <text evidence="2 8">Belongs to the major facilitator superfamily. Bcr/CmlA family.</text>
</comment>
<feature type="transmembrane region" description="Helical" evidence="8">
    <location>
        <begin position="217"/>
        <end position="241"/>
    </location>
</feature>
<feature type="transmembrane region" description="Helical" evidence="8">
    <location>
        <begin position="284"/>
        <end position="308"/>
    </location>
</feature>
<gene>
    <name evidence="10" type="primary">bcr</name>
    <name evidence="10" type="ORF">GCM10007907_22160</name>
</gene>
<dbReference type="InterPro" id="IPR001958">
    <property type="entry name" value="Tet-R_TetA/multi-R_MdtG-like"/>
</dbReference>
<feature type="transmembrane region" description="Helical" evidence="8">
    <location>
        <begin position="375"/>
        <end position="394"/>
    </location>
</feature>
<evidence type="ECO:0000256" key="8">
    <source>
        <dbReference type="RuleBase" id="RU365088"/>
    </source>
</evidence>
<feature type="transmembrane region" description="Helical" evidence="8">
    <location>
        <begin position="78"/>
        <end position="98"/>
    </location>
</feature>
<sequence length="408" mass="43881">MSSTHTEPSRAGFVLLLAGLAMFGPFSIDTVFPMFPQMQSALHIGPVQMQQTISVYLLAYALMSLLHGPLSDALGRRSVVMAGVAVFVLASIGCALSTSIWQLLFFRALQGVSAGSGLIVGRAIIRDRFHGPEAQRVMSRITMVFGVAPAIAPIIGGIIGTRFGWEAIFWFLAVFALVLLATCWRWLPETHPKEARLPLEPIPLFSRYLDMLRNPRFVWLCLSGSFNFSALFIYIASAPAFVLTHLKLGATDFGYFFVPAIMGMMTGAYLSGRRAGRHTPESNVKLAYAVMLLAGVGNVAYCLLAPAVAWPWAVIPIMINGAGISLAFPTLTLLVLDIYPQERGTASSLQAFIQLTFSAIVAGAISPWLSLRPSGLAMGAVAASLLGLVAWRLAQRAGVKSSPEMMAG</sequence>
<protein>
    <recommendedName>
        <fullName evidence="8">Bcr/CflA family efflux transporter</fullName>
    </recommendedName>
</protein>
<dbReference type="InterPro" id="IPR011701">
    <property type="entry name" value="MFS"/>
</dbReference>
<organism evidence="10 11">
    <name type="scientific">Chitinimonas prasina</name>
    <dbReference type="NCBI Taxonomy" id="1434937"/>
    <lineage>
        <taxon>Bacteria</taxon>
        <taxon>Pseudomonadati</taxon>
        <taxon>Pseudomonadota</taxon>
        <taxon>Betaproteobacteria</taxon>
        <taxon>Neisseriales</taxon>
        <taxon>Chitinibacteraceae</taxon>
        <taxon>Chitinimonas</taxon>
    </lineage>
</organism>
<dbReference type="NCBIfam" id="TIGR00710">
    <property type="entry name" value="efflux_Bcr_CflA"/>
    <property type="match status" value="1"/>
</dbReference>
<keyword evidence="7 8" id="KW-0472">Membrane</keyword>
<keyword evidence="4" id="KW-1003">Cell membrane</keyword>
<dbReference type="PROSITE" id="PS50850">
    <property type="entry name" value="MFS"/>
    <property type="match status" value="1"/>
</dbReference>
<feature type="transmembrane region" description="Helical" evidence="8">
    <location>
        <begin position="47"/>
        <end position="66"/>
    </location>
</feature>
<feature type="transmembrane region" description="Helical" evidence="8">
    <location>
        <begin position="253"/>
        <end position="272"/>
    </location>
</feature>
<feature type="transmembrane region" description="Helical" evidence="8">
    <location>
        <begin position="12"/>
        <end position="35"/>
    </location>
</feature>
<keyword evidence="3 8" id="KW-0813">Transport</keyword>
<dbReference type="Proteomes" id="UP001156706">
    <property type="component" value="Unassembled WGS sequence"/>
</dbReference>
<evidence type="ECO:0000313" key="11">
    <source>
        <dbReference type="Proteomes" id="UP001156706"/>
    </source>
</evidence>
<evidence type="ECO:0000256" key="5">
    <source>
        <dbReference type="ARBA" id="ARBA00022692"/>
    </source>
</evidence>
<keyword evidence="5 8" id="KW-0812">Transmembrane</keyword>